<feature type="region of interest" description="Disordered" evidence="1">
    <location>
        <begin position="35"/>
        <end position="85"/>
    </location>
</feature>
<reference evidence="2" key="1">
    <citation type="journal article" date="2021" name="Mol. Ecol. Resour.">
        <title>Apolygus lucorum genome provides insights into omnivorousness and mesophyll feeding.</title>
        <authorList>
            <person name="Liu Y."/>
            <person name="Liu H."/>
            <person name="Wang H."/>
            <person name="Huang T."/>
            <person name="Liu B."/>
            <person name="Yang B."/>
            <person name="Yin L."/>
            <person name="Li B."/>
            <person name="Zhang Y."/>
            <person name="Zhang S."/>
            <person name="Jiang F."/>
            <person name="Zhang X."/>
            <person name="Ren Y."/>
            <person name="Wang B."/>
            <person name="Wang S."/>
            <person name="Lu Y."/>
            <person name="Wu K."/>
            <person name="Fan W."/>
            <person name="Wang G."/>
        </authorList>
    </citation>
    <scope>NUCLEOTIDE SEQUENCE</scope>
    <source>
        <strain evidence="2">12Hb</strain>
    </source>
</reference>
<accession>A0A8S9X348</accession>
<proteinExistence type="predicted"/>
<evidence type="ECO:0000313" key="2">
    <source>
        <dbReference type="EMBL" id="KAF6202025.1"/>
    </source>
</evidence>
<comment type="caution">
    <text evidence="2">The sequence shown here is derived from an EMBL/GenBank/DDBJ whole genome shotgun (WGS) entry which is preliminary data.</text>
</comment>
<gene>
    <name evidence="2" type="ORF">GE061_004421</name>
</gene>
<feature type="compositionally biased region" description="Basic and acidic residues" evidence="1">
    <location>
        <begin position="45"/>
        <end position="57"/>
    </location>
</feature>
<evidence type="ECO:0000256" key="1">
    <source>
        <dbReference type="SAM" id="MobiDB-lite"/>
    </source>
</evidence>
<organism evidence="2 3">
    <name type="scientific">Apolygus lucorum</name>
    <name type="common">Small green plant bug</name>
    <name type="synonym">Lygocoris lucorum</name>
    <dbReference type="NCBI Taxonomy" id="248454"/>
    <lineage>
        <taxon>Eukaryota</taxon>
        <taxon>Metazoa</taxon>
        <taxon>Ecdysozoa</taxon>
        <taxon>Arthropoda</taxon>
        <taxon>Hexapoda</taxon>
        <taxon>Insecta</taxon>
        <taxon>Pterygota</taxon>
        <taxon>Neoptera</taxon>
        <taxon>Paraneoptera</taxon>
        <taxon>Hemiptera</taxon>
        <taxon>Heteroptera</taxon>
        <taxon>Panheteroptera</taxon>
        <taxon>Cimicomorpha</taxon>
        <taxon>Miridae</taxon>
        <taxon>Mirini</taxon>
        <taxon>Apolygus</taxon>
    </lineage>
</organism>
<name>A0A8S9X348_APOLU</name>
<protein>
    <submittedName>
        <fullName evidence="2">Uncharacterized protein</fullName>
    </submittedName>
</protein>
<dbReference type="AlphaFoldDB" id="A0A8S9X348"/>
<sequence>MNRTYISRSTHLMILSRHHPRIQWFFRDFSNNRYEDSYQGNNQGAERKKPPCREHAKQPFSRFTTNTTSNNESEEASESKGVVKK</sequence>
<dbReference type="Proteomes" id="UP000466442">
    <property type="component" value="Linkage Group LG12"/>
</dbReference>
<keyword evidence="3" id="KW-1185">Reference proteome</keyword>
<dbReference type="EMBL" id="WIXP02000012">
    <property type="protein sequence ID" value="KAF6202025.1"/>
    <property type="molecule type" value="Genomic_DNA"/>
</dbReference>
<evidence type="ECO:0000313" key="3">
    <source>
        <dbReference type="Proteomes" id="UP000466442"/>
    </source>
</evidence>